<gene>
    <name evidence="5" type="primary">RBG4</name>
    <name evidence="5" type="ORF">AXF42_Ash018851</name>
</gene>
<evidence type="ECO:0000259" key="4">
    <source>
        <dbReference type="PROSITE" id="PS50102"/>
    </source>
</evidence>
<evidence type="ECO:0000313" key="5">
    <source>
        <dbReference type="EMBL" id="PKA62857.1"/>
    </source>
</evidence>
<evidence type="ECO:0000313" key="6">
    <source>
        <dbReference type="Proteomes" id="UP000236161"/>
    </source>
</evidence>
<dbReference type="GO" id="GO:0003723">
    <property type="term" value="F:RNA binding"/>
    <property type="evidence" value="ECO:0007669"/>
    <property type="project" value="UniProtKB-UniRule"/>
</dbReference>
<dbReference type="OrthoDB" id="439808at2759"/>
<protein>
    <submittedName>
        <fullName evidence="5">Glycine-rich RNA-binding protein 4, mitochondrial</fullName>
    </submittedName>
</protein>
<feature type="region of interest" description="Disordered" evidence="3">
    <location>
        <begin position="1"/>
        <end position="21"/>
    </location>
</feature>
<name>A0A2I0B4Y4_9ASPA</name>
<keyword evidence="1 2" id="KW-0694">RNA-binding</keyword>
<proteinExistence type="predicted"/>
<dbReference type="STRING" id="1088818.A0A2I0B4Y4"/>
<keyword evidence="6" id="KW-1185">Reference proteome</keyword>
<organism evidence="5 6">
    <name type="scientific">Apostasia shenzhenica</name>
    <dbReference type="NCBI Taxonomy" id="1088818"/>
    <lineage>
        <taxon>Eukaryota</taxon>
        <taxon>Viridiplantae</taxon>
        <taxon>Streptophyta</taxon>
        <taxon>Embryophyta</taxon>
        <taxon>Tracheophyta</taxon>
        <taxon>Spermatophyta</taxon>
        <taxon>Magnoliopsida</taxon>
        <taxon>Liliopsida</taxon>
        <taxon>Asparagales</taxon>
        <taxon>Orchidaceae</taxon>
        <taxon>Apostasioideae</taxon>
        <taxon>Apostasia</taxon>
    </lineage>
</organism>
<dbReference type="PROSITE" id="PS50102">
    <property type="entry name" value="RRM"/>
    <property type="match status" value="1"/>
</dbReference>
<feature type="domain" description="RRM" evidence="4">
    <location>
        <begin position="37"/>
        <end position="114"/>
    </location>
</feature>
<feature type="compositionally biased region" description="Low complexity" evidence="3">
    <location>
        <begin position="9"/>
        <end position="21"/>
    </location>
</feature>
<dbReference type="EMBL" id="KZ451912">
    <property type="protein sequence ID" value="PKA62857.1"/>
    <property type="molecule type" value="Genomic_DNA"/>
</dbReference>
<evidence type="ECO:0000256" key="1">
    <source>
        <dbReference type="ARBA" id="ARBA00022884"/>
    </source>
</evidence>
<evidence type="ECO:0000256" key="2">
    <source>
        <dbReference type="PROSITE-ProRule" id="PRU00176"/>
    </source>
</evidence>
<dbReference type="SMART" id="SM00360">
    <property type="entry name" value="RRM"/>
    <property type="match status" value="1"/>
</dbReference>
<dbReference type="InterPro" id="IPR000504">
    <property type="entry name" value="RRM_dom"/>
</dbReference>
<accession>A0A2I0B4Y4</accession>
<reference evidence="5 6" key="1">
    <citation type="journal article" date="2017" name="Nature">
        <title>The Apostasia genome and the evolution of orchids.</title>
        <authorList>
            <person name="Zhang G.Q."/>
            <person name="Liu K.W."/>
            <person name="Li Z."/>
            <person name="Lohaus R."/>
            <person name="Hsiao Y.Y."/>
            <person name="Niu S.C."/>
            <person name="Wang J.Y."/>
            <person name="Lin Y.C."/>
            <person name="Xu Q."/>
            <person name="Chen L.J."/>
            <person name="Yoshida K."/>
            <person name="Fujiwara S."/>
            <person name="Wang Z.W."/>
            <person name="Zhang Y.Q."/>
            <person name="Mitsuda N."/>
            <person name="Wang M."/>
            <person name="Liu G.H."/>
            <person name="Pecoraro L."/>
            <person name="Huang H.X."/>
            <person name="Xiao X.J."/>
            <person name="Lin M."/>
            <person name="Wu X.Y."/>
            <person name="Wu W.L."/>
            <person name="Chen Y.Y."/>
            <person name="Chang S.B."/>
            <person name="Sakamoto S."/>
            <person name="Ohme-Takagi M."/>
            <person name="Yagi M."/>
            <person name="Zeng S.J."/>
            <person name="Shen C.Y."/>
            <person name="Yeh C.M."/>
            <person name="Luo Y.B."/>
            <person name="Tsai W.C."/>
            <person name="Van de Peer Y."/>
            <person name="Liu Z.J."/>
        </authorList>
    </citation>
    <scope>NUCLEOTIDE SEQUENCE [LARGE SCALE GENOMIC DNA]</scope>
    <source>
        <strain evidence="6">cv. Shenzhen</strain>
        <tissue evidence="5">Stem</tissue>
    </source>
</reference>
<dbReference type="Proteomes" id="UP000236161">
    <property type="component" value="Unassembled WGS sequence"/>
</dbReference>
<evidence type="ECO:0000256" key="3">
    <source>
        <dbReference type="SAM" id="MobiDB-lite"/>
    </source>
</evidence>
<dbReference type="SUPFAM" id="SSF54928">
    <property type="entry name" value="RNA-binding domain, RBD"/>
    <property type="match status" value="1"/>
</dbReference>
<dbReference type="InterPro" id="IPR012677">
    <property type="entry name" value="Nucleotide-bd_a/b_plait_sf"/>
</dbReference>
<dbReference type="PANTHER" id="PTHR11176">
    <property type="entry name" value="BOULE-RELATED"/>
    <property type="match status" value="1"/>
</dbReference>
<dbReference type="AlphaFoldDB" id="A0A2I0B4Y4"/>
<dbReference type="PANTHER" id="PTHR11176:SF57">
    <property type="entry name" value="PROTEIN BOULE"/>
    <property type="match status" value="1"/>
</dbReference>
<dbReference type="CDD" id="cd12384">
    <property type="entry name" value="RRM_RBM24_RBM38_like"/>
    <property type="match status" value="1"/>
</dbReference>
<dbReference type="InterPro" id="IPR035979">
    <property type="entry name" value="RBD_domain_sf"/>
</dbReference>
<sequence length="316" mass="34891">MAYRPPVPGSASGSVSESSSSSGLHFFNSSFGDTTYTKVFVGGLAWETRSETLQQYFEQFGEILEAVVISDKNTGRSKGYGFVTFRHPESASRACANPSPFIDGRRANCNLASLGRTQPARPYVAPLRSPSPYIGGVPFPRGAYIGGSTYHQTLPFNYQQAIAYPSFGYTTYGPEYVFPQNIYSSIMPQQYVQVYGVPGTVNTAIYPYGPLGQSISSSQSFTGLQSYSIPSHPYMQLAGPNINGITTPSRPAIQAPYAGMYLVCQILFATTQKLSCFAACIQFFFLFFDHILELWGHKDSNLRYHVKIFIFLHRCT</sequence>
<dbReference type="Pfam" id="PF00076">
    <property type="entry name" value="RRM_1"/>
    <property type="match status" value="1"/>
</dbReference>
<dbReference type="Gene3D" id="3.30.70.330">
    <property type="match status" value="1"/>
</dbReference>